<dbReference type="GO" id="GO:0005789">
    <property type="term" value="C:endoplasmic reticulum membrane"/>
    <property type="evidence" value="ECO:0007669"/>
    <property type="project" value="TreeGrafter"/>
</dbReference>
<keyword evidence="2 10" id="KW-0444">Lipid biosynthesis</keyword>
<evidence type="ECO:0000256" key="7">
    <source>
        <dbReference type="ARBA" id="ARBA00023098"/>
    </source>
</evidence>
<dbReference type="GO" id="GO:0034626">
    <property type="term" value="P:fatty acid elongation, polyunsaturated fatty acid"/>
    <property type="evidence" value="ECO:0007669"/>
    <property type="project" value="TreeGrafter"/>
</dbReference>
<reference evidence="12 13" key="1">
    <citation type="journal article" date="2023" name="Elife">
        <title>Identification of key yeast species and microbe-microbe interactions impacting larval growth of Drosophila in the wild.</title>
        <authorList>
            <person name="Mure A."/>
            <person name="Sugiura Y."/>
            <person name="Maeda R."/>
            <person name="Honda K."/>
            <person name="Sakurai N."/>
            <person name="Takahashi Y."/>
            <person name="Watada M."/>
            <person name="Katoh T."/>
            <person name="Gotoh A."/>
            <person name="Gotoh Y."/>
            <person name="Taniguchi I."/>
            <person name="Nakamura K."/>
            <person name="Hayashi T."/>
            <person name="Katayama T."/>
            <person name="Uemura T."/>
            <person name="Hattori Y."/>
        </authorList>
    </citation>
    <scope>NUCLEOTIDE SEQUENCE [LARGE SCALE GENOMIC DNA]</scope>
    <source>
        <strain evidence="12 13">SC-9</strain>
    </source>
</reference>
<proteinExistence type="inferred from homology"/>
<evidence type="ECO:0000256" key="1">
    <source>
        <dbReference type="ARBA" id="ARBA00004141"/>
    </source>
</evidence>
<feature type="transmembrane region" description="Helical" evidence="10">
    <location>
        <begin position="215"/>
        <end position="239"/>
    </location>
</feature>
<evidence type="ECO:0000256" key="3">
    <source>
        <dbReference type="ARBA" id="ARBA00022679"/>
    </source>
</evidence>
<dbReference type="GO" id="GO:0030148">
    <property type="term" value="P:sphingolipid biosynthetic process"/>
    <property type="evidence" value="ECO:0007669"/>
    <property type="project" value="TreeGrafter"/>
</dbReference>
<dbReference type="InterPro" id="IPR002076">
    <property type="entry name" value="ELO_fam"/>
</dbReference>
<feature type="transmembrane region" description="Helical" evidence="10">
    <location>
        <begin position="259"/>
        <end position="279"/>
    </location>
</feature>
<accession>A0AAV5QK97</accession>
<feature type="region of interest" description="Disordered" evidence="11">
    <location>
        <begin position="293"/>
        <end position="322"/>
    </location>
</feature>
<keyword evidence="6 10" id="KW-1133">Transmembrane helix</keyword>
<gene>
    <name evidence="12" type="ORF">DASC09_024360</name>
</gene>
<dbReference type="PANTHER" id="PTHR11157">
    <property type="entry name" value="FATTY ACID ACYL TRANSFERASE-RELATED"/>
    <property type="match status" value="1"/>
</dbReference>
<feature type="transmembrane region" description="Helical" evidence="10">
    <location>
        <begin position="157"/>
        <end position="176"/>
    </location>
</feature>
<keyword evidence="3 10" id="KW-0808">Transferase</keyword>
<evidence type="ECO:0000256" key="8">
    <source>
        <dbReference type="ARBA" id="ARBA00023136"/>
    </source>
</evidence>
<evidence type="ECO:0000313" key="13">
    <source>
        <dbReference type="Proteomes" id="UP001360560"/>
    </source>
</evidence>
<comment type="catalytic activity">
    <reaction evidence="10">
        <text>an acyl-CoA + malonyl-CoA + H(+) = a 3-oxoacyl-CoA + CO2 + CoA</text>
        <dbReference type="Rhea" id="RHEA:50252"/>
        <dbReference type="ChEBI" id="CHEBI:15378"/>
        <dbReference type="ChEBI" id="CHEBI:16526"/>
        <dbReference type="ChEBI" id="CHEBI:57287"/>
        <dbReference type="ChEBI" id="CHEBI:57384"/>
        <dbReference type="ChEBI" id="CHEBI:58342"/>
        <dbReference type="ChEBI" id="CHEBI:90726"/>
    </reaction>
    <physiologicalReaction direction="left-to-right" evidence="10">
        <dbReference type="Rhea" id="RHEA:50253"/>
    </physiologicalReaction>
</comment>
<feature type="transmembrane region" description="Helical" evidence="10">
    <location>
        <begin position="50"/>
        <end position="70"/>
    </location>
</feature>
<evidence type="ECO:0000256" key="11">
    <source>
        <dbReference type="SAM" id="MobiDB-lite"/>
    </source>
</evidence>
<evidence type="ECO:0000256" key="2">
    <source>
        <dbReference type="ARBA" id="ARBA00022516"/>
    </source>
</evidence>
<dbReference type="EC" id="2.3.1.-" evidence="10"/>
<dbReference type="GO" id="GO:0009922">
    <property type="term" value="F:fatty acid elongase activity"/>
    <property type="evidence" value="ECO:0007669"/>
    <property type="project" value="InterPro"/>
</dbReference>
<comment type="subcellular location">
    <subcellularLocation>
        <location evidence="1">Membrane</location>
        <topology evidence="1">Multi-pass membrane protein</topology>
    </subcellularLocation>
</comment>
<dbReference type="AlphaFoldDB" id="A0AAV5QK97"/>
<dbReference type="Proteomes" id="UP001360560">
    <property type="component" value="Unassembled WGS sequence"/>
</dbReference>
<keyword evidence="4 10" id="KW-0812">Transmembrane</keyword>
<protein>
    <recommendedName>
        <fullName evidence="10">Elongation of fatty acids protein</fullName>
        <ecNumber evidence="10">2.3.1.-</ecNumber>
    </recommendedName>
</protein>
<keyword evidence="13" id="KW-1185">Reference proteome</keyword>
<dbReference type="EMBL" id="BTFZ01000004">
    <property type="protein sequence ID" value="GMM35111.1"/>
    <property type="molecule type" value="Genomic_DNA"/>
</dbReference>
<comment type="caution">
    <text evidence="12">The sequence shown here is derived from an EMBL/GenBank/DDBJ whole genome shotgun (WGS) entry which is preliminary data.</text>
</comment>
<dbReference type="GO" id="GO:0019367">
    <property type="term" value="P:fatty acid elongation, saturated fatty acid"/>
    <property type="evidence" value="ECO:0007669"/>
    <property type="project" value="TreeGrafter"/>
</dbReference>
<evidence type="ECO:0000256" key="5">
    <source>
        <dbReference type="ARBA" id="ARBA00022832"/>
    </source>
</evidence>
<keyword evidence="8 10" id="KW-0472">Membrane</keyword>
<dbReference type="RefSeq" id="XP_064852111.1">
    <property type="nucleotide sequence ID" value="XM_064996039.1"/>
</dbReference>
<dbReference type="Pfam" id="PF01151">
    <property type="entry name" value="ELO"/>
    <property type="match status" value="1"/>
</dbReference>
<comment type="similarity">
    <text evidence="10">Belongs to the ELO family.</text>
</comment>
<dbReference type="GO" id="GO:0034625">
    <property type="term" value="P:fatty acid elongation, monounsaturated fatty acid"/>
    <property type="evidence" value="ECO:0007669"/>
    <property type="project" value="TreeGrafter"/>
</dbReference>
<evidence type="ECO:0000256" key="9">
    <source>
        <dbReference type="ARBA" id="ARBA00023160"/>
    </source>
</evidence>
<organism evidence="12 13">
    <name type="scientific">Saccharomycopsis crataegensis</name>
    <dbReference type="NCBI Taxonomy" id="43959"/>
    <lineage>
        <taxon>Eukaryota</taxon>
        <taxon>Fungi</taxon>
        <taxon>Dikarya</taxon>
        <taxon>Ascomycota</taxon>
        <taxon>Saccharomycotina</taxon>
        <taxon>Saccharomycetes</taxon>
        <taxon>Saccharomycopsidaceae</taxon>
        <taxon>Saccharomycopsis</taxon>
    </lineage>
</organism>
<dbReference type="InterPro" id="IPR030457">
    <property type="entry name" value="ELO_CS"/>
</dbReference>
<keyword evidence="7 10" id="KW-0443">Lipid metabolism</keyword>
<dbReference type="GeneID" id="90073090"/>
<evidence type="ECO:0000256" key="10">
    <source>
        <dbReference type="RuleBase" id="RU361115"/>
    </source>
</evidence>
<sequence>MSFIEYSVPSLENPFGIKLWPIFSHVFESIIGYPAEDFEFVRHETFLANGWHAIYIILGYYTIIFGYPVIRDKLQLPAFKLSFAFQIHNLFLSSGSLILLLLILEQIIPILSNGFFYGICSPKAYTNKLVILYYLNYMTKFIELIDTVFLVLKKKKLLFLHTYHHGATALLCYTQLIGHTSVQWVVITLNLGVHVIMYFYYFLSARGIRVWWKKYITIFQITQFIIDLFAVYYALYHYYASNYHNWLPHYGNCYGTEVAGWYGAGILFSYLVLFISFYISSYKVPKKAVAPVASSASSESEEAKSTSTEKASTTVKSRSRKA</sequence>
<feature type="compositionally biased region" description="Low complexity" evidence="11">
    <location>
        <begin position="305"/>
        <end position="316"/>
    </location>
</feature>
<evidence type="ECO:0000313" key="12">
    <source>
        <dbReference type="EMBL" id="GMM35111.1"/>
    </source>
</evidence>
<dbReference type="PROSITE" id="PS01188">
    <property type="entry name" value="ELO"/>
    <property type="match status" value="1"/>
</dbReference>
<feature type="transmembrane region" description="Helical" evidence="10">
    <location>
        <begin position="182"/>
        <end position="203"/>
    </location>
</feature>
<evidence type="ECO:0000256" key="6">
    <source>
        <dbReference type="ARBA" id="ARBA00022989"/>
    </source>
</evidence>
<evidence type="ECO:0000256" key="4">
    <source>
        <dbReference type="ARBA" id="ARBA00022692"/>
    </source>
</evidence>
<name>A0AAV5QK97_9ASCO</name>
<feature type="transmembrane region" description="Helical" evidence="10">
    <location>
        <begin position="131"/>
        <end position="152"/>
    </location>
</feature>
<dbReference type="GO" id="GO:0042761">
    <property type="term" value="P:very long-chain fatty acid biosynthetic process"/>
    <property type="evidence" value="ECO:0007669"/>
    <property type="project" value="TreeGrafter"/>
</dbReference>
<dbReference type="PANTHER" id="PTHR11157:SF157">
    <property type="entry name" value="ELONGATION OF FATTY ACIDS PROTEIN 3"/>
    <property type="match status" value="1"/>
</dbReference>
<keyword evidence="5 10" id="KW-0276">Fatty acid metabolism</keyword>
<feature type="transmembrane region" description="Helical" evidence="10">
    <location>
        <begin position="90"/>
        <end position="111"/>
    </location>
</feature>
<keyword evidence="9 10" id="KW-0275">Fatty acid biosynthesis</keyword>